<evidence type="ECO:0000256" key="1">
    <source>
        <dbReference type="SAM" id="MobiDB-lite"/>
    </source>
</evidence>
<feature type="domain" description="DUF6818" evidence="2">
    <location>
        <begin position="39"/>
        <end position="115"/>
    </location>
</feature>
<feature type="region of interest" description="Disordered" evidence="1">
    <location>
        <begin position="267"/>
        <end position="332"/>
    </location>
</feature>
<dbReference type="VEuPathDB" id="FungiDB:H257_10813"/>
<name>A0A396ZSC0_APHAT</name>
<gene>
    <name evidence="3" type="ORF">DYB25_006475</name>
</gene>
<comment type="caution">
    <text evidence="3">The sequence shown here is derived from an EMBL/GenBank/DDBJ whole genome shotgun (WGS) entry which is preliminary data.</text>
</comment>
<reference evidence="3 4" key="1">
    <citation type="submission" date="2018-08" db="EMBL/GenBank/DDBJ databases">
        <title>Aphanomyces genome sequencing and annotation.</title>
        <authorList>
            <person name="Minardi D."/>
            <person name="Oidtmann B."/>
            <person name="Van Der Giezen M."/>
            <person name="Studholme D.J."/>
        </authorList>
    </citation>
    <scope>NUCLEOTIDE SEQUENCE [LARGE SCALE GENOMIC DNA]</scope>
    <source>
        <strain evidence="3 4">Yx</strain>
    </source>
</reference>
<dbReference type="PANTHER" id="PTHR34409">
    <property type="entry name" value="SET DOMAIN-CONTAINING PROTEIN"/>
    <property type="match status" value="1"/>
</dbReference>
<dbReference type="InterPro" id="IPR049203">
    <property type="entry name" value="DUF6818"/>
</dbReference>
<sequence length="352" mass="40458">MPGLMASKVGAKMATKRSAPNWGDDDVDIMLDCVQSLLPLGQHGWAKVAQLFNANQSVVFARDWEACKRKFTFLKAHKKPTGDPNCPPLVARAKRIQRELDCRAVVETTDDNSENSQHEGVGDDEIRMTAPDAIAHHGPYMPRSAVSSVEQTAMDDDDVSNVFANDEEGCDGDEEPPVTKRPRRLNPIQAETPNRSGLSHDTLHLLGKRLIVEKFPNPPPSISSSASSMSFVARRRRSLDTLIEQAHNEQPAGNDIPSLVVMLEERAQTRQEERDAREQQREDERQRLRDEREERDYQRQIVREEREERLRREEHERDQKQLREDNENRVRQEQFQMAMMMKLFGDNSKRQE</sequence>
<evidence type="ECO:0000313" key="3">
    <source>
        <dbReference type="EMBL" id="RHX96497.1"/>
    </source>
</evidence>
<dbReference type="AlphaFoldDB" id="A0A396ZSC0"/>
<feature type="compositionally biased region" description="Polar residues" evidence="1">
    <location>
        <begin position="189"/>
        <end position="199"/>
    </location>
</feature>
<protein>
    <recommendedName>
        <fullName evidence="2">DUF6818 domain-containing protein</fullName>
    </recommendedName>
</protein>
<feature type="compositionally biased region" description="Acidic residues" evidence="1">
    <location>
        <begin position="166"/>
        <end position="176"/>
    </location>
</feature>
<evidence type="ECO:0000259" key="2">
    <source>
        <dbReference type="Pfam" id="PF20681"/>
    </source>
</evidence>
<dbReference type="EMBL" id="QUTA01013368">
    <property type="protein sequence ID" value="RHX96497.1"/>
    <property type="molecule type" value="Genomic_DNA"/>
</dbReference>
<dbReference type="Proteomes" id="UP000266239">
    <property type="component" value="Unassembled WGS sequence"/>
</dbReference>
<accession>A0A396ZSC0</accession>
<organism evidence="3 4">
    <name type="scientific">Aphanomyces astaci</name>
    <name type="common">Crayfish plague agent</name>
    <dbReference type="NCBI Taxonomy" id="112090"/>
    <lineage>
        <taxon>Eukaryota</taxon>
        <taxon>Sar</taxon>
        <taxon>Stramenopiles</taxon>
        <taxon>Oomycota</taxon>
        <taxon>Saprolegniomycetes</taxon>
        <taxon>Saprolegniales</taxon>
        <taxon>Verrucalvaceae</taxon>
        <taxon>Aphanomyces</taxon>
    </lineage>
</organism>
<feature type="region of interest" description="Disordered" evidence="1">
    <location>
        <begin position="166"/>
        <end position="200"/>
    </location>
</feature>
<dbReference type="PANTHER" id="PTHR34409:SF1">
    <property type="entry name" value="MYB-LIKE DOMAIN-CONTAINING PROTEIN"/>
    <property type="match status" value="1"/>
</dbReference>
<evidence type="ECO:0000313" key="4">
    <source>
        <dbReference type="Proteomes" id="UP000266239"/>
    </source>
</evidence>
<proteinExistence type="predicted"/>
<dbReference type="Pfam" id="PF20681">
    <property type="entry name" value="DUF6818"/>
    <property type="match status" value="1"/>
</dbReference>